<evidence type="ECO:0000313" key="3">
    <source>
        <dbReference type="Proteomes" id="UP001500393"/>
    </source>
</evidence>
<name>A0ABP4PNX5_9ACTN</name>
<dbReference type="SUPFAM" id="SSF56112">
    <property type="entry name" value="Protein kinase-like (PK-like)"/>
    <property type="match status" value="1"/>
</dbReference>
<keyword evidence="3" id="KW-1185">Reference proteome</keyword>
<dbReference type="Pfam" id="PF01636">
    <property type="entry name" value="APH"/>
    <property type="match status" value="1"/>
</dbReference>
<evidence type="ECO:0000259" key="1">
    <source>
        <dbReference type="Pfam" id="PF01636"/>
    </source>
</evidence>
<proteinExistence type="predicted"/>
<protein>
    <submittedName>
        <fullName evidence="2">Phosphotransferase</fullName>
    </submittedName>
</protein>
<organism evidence="2 3">
    <name type="scientific">Kribbella sancticallisti</name>
    <dbReference type="NCBI Taxonomy" id="460087"/>
    <lineage>
        <taxon>Bacteria</taxon>
        <taxon>Bacillati</taxon>
        <taxon>Actinomycetota</taxon>
        <taxon>Actinomycetes</taxon>
        <taxon>Propionibacteriales</taxon>
        <taxon>Kribbellaceae</taxon>
        <taxon>Kribbella</taxon>
    </lineage>
</organism>
<accession>A0ABP4PNX5</accession>
<gene>
    <name evidence="2" type="ORF">GCM10009789_41860</name>
</gene>
<reference evidence="3" key="1">
    <citation type="journal article" date="2019" name="Int. J. Syst. Evol. Microbiol.">
        <title>The Global Catalogue of Microorganisms (GCM) 10K type strain sequencing project: providing services to taxonomists for standard genome sequencing and annotation.</title>
        <authorList>
            <consortium name="The Broad Institute Genomics Platform"/>
            <consortium name="The Broad Institute Genome Sequencing Center for Infectious Disease"/>
            <person name="Wu L."/>
            <person name="Ma J."/>
        </authorList>
    </citation>
    <scope>NUCLEOTIDE SEQUENCE [LARGE SCALE GENOMIC DNA]</scope>
    <source>
        <strain evidence="3">JCM 14969</strain>
    </source>
</reference>
<evidence type="ECO:0000313" key="2">
    <source>
        <dbReference type="EMBL" id="GAA1583739.1"/>
    </source>
</evidence>
<dbReference type="Proteomes" id="UP001500393">
    <property type="component" value="Unassembled WGS sequence"/>
</dbReference>
<dbReference type="EMBL" id="BAAAOS010000027">
    <property type="protein sequence ID" value="GAA1583739.1"/>
    <property type="molecule type" value="Genomic_DNA"/>
</dbReference>
<comment type="caution">
    <text evidence="2">The sequence shown here is derived from an EMBL/GenBank/DDBJ whole genome shotgun (WGS) entry which is preliminary data.</text>
</comment>
<dbReference type="Gene3D" id="3.90.1200.10">
    <property type="match status" value="1"/>
</dbReference>
<sequence length="315" mass="34621">MEWLAEARAWVDEQLAAAGVERTGELTQPRVRAWGTVLRADTTRGPVWLKAPGPETAFEVPLYRLLATVVPSWVLDPIGVDAARGWVLLPDGGPTLRELVGEQGLSEALVTVLPQYAELQVGLMPHAEDLLAAGVVDMRPAVMPQRLDQALEATGRYVASSRDAEARELHAWVESRREEFAARCRELPDRVSLDHNDLHSNNILGAPPGPVRFYDWGDSVLAHPFSSMLVTLASLAGHLAVGPEHPLVRRPRDAYLEVFGDPVELLAELELACWIGKVARTLVWERALHSDPGEFARAPLETLGSLRMNSWLSPA</sequence>
<feature type="domain" description="Aminoglycoside phosphotransferase" evidence="1">
    <location>
        <begin position="139"/>
        <end position="225"/>
    </location>
</feature>
<dbReference type="InterPro" id="IPR011009">
    <property type="entry name" value="Kinase-like_dom_sf"/>
</dbReference>
<dbReference type="InterPro" id="IPR002575">
    <property type="entry name" value="Aminoglycoside_PTrfase"/>
</dbReference>